<accession>A0A1N7PPL1</accession>
<proteinExistence type="predicted"/>
<reference evidence="4 5" key="1">
    <citation type="submission" date="2017-01" db="EMBL/GenBank/DDBJ databases">
        <authorList>
            <person name="Mah S.A."/>
            <person name="Swanson W.J."/>
            <person name="Moy G.W."/>
            <person name="Vacquier V.D."/>
        </authorList>
    </citation>
    <scope>NUCLEOTIDE SEQUENCE [LARGE SCALE GENOMIC DNA]</scope>
    <source>
        <strain evidence="4 5">DSM 18014</strain>
    </source>
</reference>
<organism evidence="4 5">
    <name type="scientific">Chryseobacterium gambrini</name>
    <dbReference type="NCBI Taxonomy" id="373672"/>
    <lineage>
        <taxon>Bacteria</taxon>
        <taxon>Pseudomonadati</taxon>
        <taxon>Bacteroidota</taxon>
        <taxon>Flavobacteriia</taxon>
        <taxon>Flavobacteriales</taxon>
        <taxon>Weeksellaceae</taxon>
        <taxon>Chryseobacterium group</taxon>
        <taxon>Chryseobacterium</taxon>
    </lineage>
</organism>
<sequence>MKKRILLVCALAGIATSAYAQRWEPSSQKVSEIRKEVEVKYAYKVDLTSLRDLLKDAVETGNGAKPVIISLPTVEGKVEKFAVYSNPVMEKSMADTYGLGSYVGVGVDDPSKYLRFSTSPTEIQTMIIKDGVFQFIEPITKDKKTYGVFYKSKRTQSDQGFECGTEEKNIKDIKSLLENGKKNLSSVGITNRPSITKYRTYRLALSTTGEYTKLFDPSGGITNTVTQMNATMTRVNGVFEKEFGIKLLVQNLPGIIYTDPTTDPYTGNLNLNLQQTLTSQVGNANYDIGHVFNAAGGNGNAGCIGCICTNPATSTTLAKGSAFTQNTNPVGDTFDIDYVAHEMGHQLGGNHTFSNITEGTAVNVEPGGGTTIMAYAGITPDNVQLNSDAYFHYSSIDQILTNLDSKSACGTEQTITTNTAPVIAPLTAYTIPKGTAYYLEASATDAQNDTFKYNWEQYDTVGTTSSISGDSGWGFNPVGALTRSYFGTTSGRRYFPKLSTVMAGNLINKTDWETVSYIPRVLKYAVTVRDENPVRPMVSSSETTVTVGNDGPFKFNGITDATVLYNNASNTILWDAVNTNAAPYNVSNVKIDYTTDNGTTWTDLVASTPNTGSYTGQMPASLTGAVKLRISAIGNVFYAVSPQITVAAAPTSTTNAPTGLKTRDLDVLRTSAIVGWNAVPGATYSVNYRKVGDTNWTTASSSVSSISLTGLEDETSYEVRVAAVVNTVPGTFSGVYTFKTKGLRTGYDYCVLNSPLPYFGAIGRVQLANVNYVDATFRSYKDITEVPANVINLVKGTAYSVAVYGLSTSDYVSNPMGLNVWIDYNRNGVFEASEKVLSNSGTPNAASGVRAVSASFTVPTTAYSGDKTTLMRVAGNFNTPLTSACGSVSPAGGTMDFRVKITDTVLATDEVKNNAESDISIYPNPAEDFVGVKNIKGKADYKIYSADGRLVLQGDLSNQIINVSTLVKGVYVIAIKNGEKSYSTKLIKK</sequence>
<dbReference type="Gene3D" id="2.60.40.10">
    <property type="entry name" value="Immunoglobulins"/>
    <property type="match status" value="1"/>
</dbReference>
<dbReference type="InterPro" id="IPR003961">
    <property type="entry name" value="FN3_dom"/>
</dbReference>
<dbReference type="InterPro" id="IPR045474">
    <property type="entry name" value="GEVED"/>
</dbReference>
<dbReference type="InterPro" id="IPR024079">
    <property type="entry name" value="MetalloPept_cat_dom_sf"/>
</dbReference>
<feature type="signal peptide" evidence="2">
    <location>
        <begin position="1"/>
        <end position="20"/>
    </location>
</feature>
<dbReference type="Pfam" id="PF20009">
    <property type="entry name" value="GEVED"/>
    <property type="match status" value="1"/>
</dbReference>
<dbReference type="SUPFAM" id="SSF49265">
    <property type="entry name" value="Fibronectin type III"/>
    <property type="match status" value="1"/>
</dbReference>
<protein>
    <submittedName>
        <fullName evidence="4">Por secretion system C-terminal sorting domain-containing protein</fullName>
    </submittedName>
</protein>
<dbReference type="GO" id="GO:0008237">
    <property type="term" value="F:metallopeptidase activity"/>
    <property type="evidence" value="ECO:0007669"/>
    <property type="project" value="InterPro"/>
</dbReference>
<keyword evidence="1 2" id="KW-0732">Signal</keyword>
<dbReference type="EMBL" id="FTOV01000007">
    <property type="protein sequence ID" value="SIT12450.1"/>
    <property type="molecule type" value="Genomic_DNA"/>
</dbReference>
<dbReference type="STRING" id="373672.SAMN05421785_10785"/>
<name>A0A1N7PPL1_9FLAO</name>
<gene>
    <name evidence="4" type="ORF">SAMN05421785_10785</name>
</gene>
<dbReference type="OrthoDB" id="1270422at2"/>
<evidence type="ECO:0000313" key="4">
    <source>
        <dbReference type="EMBL" id="SIT12450.1"/>
    </source>
</evidence>
<feature type="domain" description="Fibronectin type-III" evidence="3">
    <location>
        <begin position="656"/>
        <end position="743"/>
    </location>
</feature>
<dbReference type="PROSITE" id="PS50853">
    <property type="entry name" value="FN3"/>
    <property type="match status" value="1"/>
</dbReference>
<dbReference type="AlphaFoldDB" id="A0A1N7PPL1"/>
<dbReference type="RefSeq" id="WP_076393848.1">
    <property type="nucleotide sequence ID" value="NZ_FTOV01000007.1"/>
</dbReference>
<dbReference type="CDD" id="cd00063">
    <property type="entry name" value="FN3"/>
    <property type="match status" value="1"/>
</dbReference>
<dbReference type="Pfam" id="PF00041">
    <property type="entry name" value="fn3"/>
    <property type="match status" value="1"/>
</dbReference>
<dbReference type="Pfam" id="PF18962">
    <property type="entry name" value="Por_Secre_tail"/>
    <property type="match status" value="1"/>
</dbReference>
<dbReference type="InterPro" id="IPR036116">
    <property type="entry name" value="FN3_sf"/>
</dbReference>
<dbReference type="Proteomes" id="UP000185781">
    <property type="component" value="Unassembled WGS sequence"/>
</dbReference>
<dbReference type="SUPFAM" id="SSF55486">
    <property type="entry name" value="Metalloproteases ('zincins'), catalytic domain"/>
    <property type="match status" value="1"/>
</dbReference>
<evidence type="ECO:0000313" key="5">
    <source>
        <dbReference type="Proteomes" id="UP000185781"/>
    </source>
</evidence>
<dbReference type="Gene3D" id="3.40.390.10">
    <property type="entry name" value="Collagenase (Catalytic Domain)"/>
    <property type="match status" value="1"/>
</dbReference>
<dbReference type="NCBIfam" id="TIGR04183">
    <property type="entry name" value="Por_Secre_tail"/>
    <property type="match status" value="1"/>
</dbReference>
<dbReference type="InterPro" id="IPR026444">
    <property type="entry name" value="Secre_tail"/>
</dbReference>
<evidence type="ECO:0000256" key="1">
    <source>
        <dbReference type="ARBA" id="ARBA00022729"/>
    </source>
</evidence>
<feature type="chain" id="PRO_5012365423" evidence="2">
    <location>
        <begin position="21"/>
        <end position="989"/>
    </location>
</feature>
<dbReference type="InterPro" id="IPR013783">
    <property type="entry name" value="Ig-like_fold"/>
</dbReference>
<evidence type="ECO:0000256" key="2">
    <source>
        <dbReference type="SAM" id="SignalP"/>
    </source>
</evidence>
<dbReference type="Pfam" id="PF13583">
    <property type="entry name" value="Reprolysin_4"/>
    <property type="match status" value="1"/>
</dbReference>
<evidence type="ECO:0000259" key="3">
    <source>
        <dbReference type="PROSITE" id="PS50853"/>
    </source>
</evidence>